<feature type="compositionally biased region" description="Polar residues" evidence="1">
    <location>
        <begin position="626"/>
        <end position="642"/>
    </location>
</feature>
<dbReference type="Proteomes" id="UP001604336">
    <property type="component" value="Unassembled WGS sequence"/>
</dbReference>
<evidence type="ECO:0000313" key="4">
    <source>
        <dbReference type="Proteomes" id="UP001604336"/>
    </source>
</evidence>
<dbReference type="PROSITE" id="PS50206">
    <property type="entry name" value="RHODANESE_3"/>
    <property type="match status" value="1"/>
</dbReference>
<dbReference type="EMBL" id="JBFOLK010000008">
    <property type="protein sequence ID" value="KAL2493159.1"/>
    <property type="molecule type" value="Genomic_DNA"/>
</dbReference>
<dbReference type="InterPro" id="IPR044690">
    <property type="entry name" value="CAS_plant"/>
</dbReference>
<dbReference type="Gene3D" id="3.40.250.10">
    <property type="entry name" value="Rhodanese-like domain"/>
    <property type="match status" value="1"/>
</dbReference>
<feature type="region of interest" description="Disordered" evidence="1">
    <location>
        <begin position="626"/>
        <end position="678"/>
    </location>
</feature>
<dbReference type="PANTHER" id="PTHR34209:SF3">
    <property type="entry name" value="RHODANESE_CELL CYCLE CONTROL PHOSPHATASE SUPERFAMILY PROTEIN"/>
    <property type="match status" value="1"/>
</dbReference>
<evidence type="ECO:0000256" key="1">
    <source>
        <dbReference type="SAM" id="MobiDB-lite"/>
    </source>
</evidence>
<sequence>MQFIVTYGRIDETLKASLEQWFHLLYHTYYRCSYHSRFPIHGGLNSFSSYWKTFEDNFNTVDRVVNFSNGRVPFKRQPASCFYSNFVESGERSGSMDFINRSACLSKLDDIKPLTNCSYPVGVIDESHPLGPSNLKFVESSSFSTGDDQLMDITSKTIEYTDILNPELIVPIDGAPDDPAPVSDSMDVNINSLSDLKTSAADIFAELNKSIADTINRGENAVNNSFDTITSSVTTALGSANEAVDNAINKIISAINKSGRSAGDKLPDFSSNLKATSSKVGLIALDVLRRTIVVVEDSLAQGVTYVGYAYSSAKESLPSEFQDALNLSEDTVIQVLRPVGTAVQQVSIALEGLEESLGLDPNDPLIPAVLFLGVSATIWISYRVSKYSGYAGDLSPESTLELLRSNENVVLIDIRPENLRERDGIPDLRRAARFRYAVVTLPEVDSSLKKLLKTGRDFEDTLLAAVIRNLKIVQDRSKVLIMDADGTRSKGVARSLRKLGTKSPYLVQGGFRSWVEEGFRVKELKTETTLTILNEEAEAILEDIRPTPLKLLGYGVGFIAAAYALIEWEKTLQFIGVVGLGQTVYRRVASYEDAEDFRRDVGLVLSPVRRGGQAILWAAGKLETNRNGLPTSPSSADVQSRVLQAAAKHESQPSDSEEVQDSSQVAVSGNENVDLSEA</sequence>
<evidence type="ECO:0000313" key="3">
    <source>
        <dbReference type="EMBL" id="KAL2493159.1"/>
    </source>
</evidence>
<evidence type="ECO:0000259" key="2">
    <source>
        <dbReference type="PROSITE" id="PS50206"/>
    </source>
</evidence>
<proteinExistence type="predicted"/>
<protein>
    <submittedName>
        <fullName evidence="3">Rhodanese/Cell cycle control phosphatase superfamily protein</fullName>
    </submittedName>
</protein>
<dbReference type="SUPFAM" id="SSF52821">
    <property type="entry name" value="Rhodanese/Cell cycle control phosphatase"/>
    <property type="match status" value="1"/>
</dbReference>
<dbReference type="PANTHER" id="PTHR34209">
    <property type="entry name" value="RHODANESE/CELL CYCLE CONTROL PHOSPHATASE SUPERFAMILY PROTEIN"/>
    <property type="match status" value="1"/>
</dbReference>
<dbReference type="InterPro" id="IPR001763">
    <property type="entry name" value="Rhodanese-like_dom"/>
</dbReference>
<accession>A0ABD1RXI8</accession>
<dbReference type="CDD" id="cd00158">
    <property type="entry name" value="RHOD"/>
    <property type="match status" value="1"/>
</dbReference>
<dbReference type="SMART" id="SM00450">
    <property type="entry name" value="RHOD"/>
    <property type="match status" value="1"/>
</dbReference>
<name>A0ABD1RXI8_9LAMI</name>
<reference evidence="4" key="1">
    <citation type="submission" date="2024-07" db="EMBL/GenBank/DDBJ databases">
        <title>Two chromosome-level genome assemblies of Korean endemic species Abeliophyllum distichum and Forsythia ovata (Oleaceae).</title>
        <authorList>
            <person name="Jang H."/>
        </authorList>
    </citation>
    <scope>NUCLEOTIDE SEQUENCE [LARGE SCALE GENOMIC DNA]</scope>
</reference>
<comment type="caution">
    <text evidence="3">The sequence shown here is derived from an EMBL/GenBank/DDBJ whole genome shotgun (WGS) entry which is preliminary data.</text>
</comment>
<organism evidence="3 4">
    <name type="scientific">Abeliophyllum distichum</name>
    <dbReference type="NCBI Taxonomy" id="126358"/>
    <lineage>
        <taxon>Eukaryota</taxon>
        <taxon>Viridiplantae</taxon>
        <taxon>Streptophyta</taxon>
        <taxon>Embryophyta</taxon>
        <taxon>Tracheophyta</taxon>
        <taxon>Spermatophyta</taxon>
        <taxon>Magnoliopsida</taxon>
        <taxon>eudicotyledons</taxon>
        <taxon>Gunneridae</taxon>
        <taxon>Pentapetalae</taxon>
        <taxon>asterids</taxon>
        <taxon>lamiids</taxon>
        <taxon>Lamiales</taxon>
        <taxon>Oleaceae</taxon>
        <taxon>Forsythieae</taxon>
        <taxon>Abeliophyllum</taxon>
    </lineage>
</organism>
<gene>
    <name evidence="3" type="ORF">Adt_28787</name>
</gene>
<feature type="compositionally biased region" description="Polar residues" evidence="1">
    <location>
        <begin position="661"/>
        <end position="678"/>
    </location>
</feature>
<keyword evidence="4" id="KW-1185">Reference proteome</keyword>
<feature type="domain" description="Rhodanese" evidence="2">
    <location>
        <begin position="405"/>
        <end position="523"/>
    </location>
</feature>
<dbReference type="Pfam" id="PF00581">
    <property type="entry name" value="Rhodanese"/>
    <property type="match status" value="1"/>
</dbReference>
<dbReference type="AlphaFoldDB" id="A0ABD1RXI8"/>
<dbReference type="InterPro" id="IPR036873">
    <property type="entry name" value="Rhodanese-like_dom_sf"/>
</dbReference>